<gene>
    <name evidence="1" type="ORF">HMPREF0908_0822</name>
</gene>
<protein>
    <submittedName>
        <fullName evidence="1">Uncharacterized protein</fullName>
    </submittedName>
</protein>
<sequence>MGRDIPVFNDNPALCVSIHAPRVGRDLRRRSANPLFVLFQSTRPVWGATISFADYLDIWYVSIHAPRVGRDCPLLTPPCT</sequence>
<dbReference type="EMBL" id="ACLA01000011">
    <property type="protein sequence ID" value="EEQ48794.1"/>
    <property type="molecule type" value="Genomic_DNA"/>
</dbReference>
<proteinExistence type="predicted"/>
<dbReference type="Proteomes" id="UP000005309">
    <property type="component" value="Unassembled WGS sequence"/>
</dbReference>
<organism evidence="1 2">
    <name type="scientific">Selenomonas flueggei ATCC 43531</name>
    <dbReference type="NCBI Taxonomy" id="638302"/>
    <lineage>
        <taxon>Bacteria</taxon>
        <taxon>Bacillati</taxon>
        <taxon>Bacillota</taxon>
        <taxon>Negativicutes</taxon>
        <taxon>Selenomonadales</taxon>
        <taxon>Selenomonadaceae</taxon>
        <taxon>Selenomonas</taxon>
    </lineage>
</organism>
<evidence type="ECO:0000313" key="1">
    <source>
        <dbReference type="EMBL" id="EEQ48794.1"/>
    </source>
</evidence>
<keyword evidence="2" id="KW-1185">Reference proteome</keyword>
<evidence type="ECO:0000313" key="2">
    <source>
        <dbReference type="Proteomes" id="UP000005309"/>
    </source>
</evidence>
<accession>C4V2V8</accession>
<comment type="caution">
    <text evidence="1">The sequence shown here is derived from an EMBL/GenBank/DDBJ whole genome shotgun (WGS) entry which is preliminary data.</text>
</comment>
<name>C4V2V8_9FIRM</name>
<dbReference type="AlphaFoldDB" id="C4V2V8"/>
<reference evidence="1 2" key="1">
    <citation type="submission" date="2009-04" db="EMBL/GenBank/DDBJ databases">
        <authorList>
            <person name="Qin X."/>
            <person name="Bachman B."/>
            <person name="Battles P."/>
            <person name="Bell A."/>
            <person name="Bess C."/>
            <person name="Bickham C."/>
            <person name="Chaboub L."/>
            <person name="Chen D."/>
            <person name="Coyle M."/>
            <person name="Deiros D.R."/>
            <person name="Dinh H."/>
            <person name="Forbes L."/>
            <person name="Fowler G."/>
            <person name="Francisco L."/>
            <person name="Fu Q."/>
            <person name="Gubbala S."/>
            <person name="Hale W."/>
            <person name="Han Y."/>
            <person name="Hemphill L."/>
            <person name="Highlander S.K."/>
            <person name="Hirani K."/>
            <person name="Hogues M."/>
            <person name="Jackson L."/>
            <person name="Jakkamsetti A."/>
            <person name="Javaid M."/>
            <person name="Jiang H."/>
            <person name="Korchina V."/>
            <person name="Kovar C."/>
            <person name="Lara F."/>
            <person name="Lee S."/>
            <person name="Mata R."/>
            <person name="Mathew T."/>
            <person name="Moen C."/>
            <person name="Morales K."/>
            <person name="Munidasa M."/>
            <person name="Nazareth L."/>
            <person name="Ngo R."/>
            <person name="Nguyen L."/>
            <person name="Okwuonu G."/>
            <person name="Ongeri F."/>
            <person name="Patil S."/>
            <person name="Petrosino J."/>
            <person name="Pham C."/>
            <person name="Pham P."/>
            <person name="Pu L.-L."/>
            <person name="Puazo M."/>
            <person name="Raj R."/>
            <person name="Reid J."/>
            <person name="Rouhana J."/>
            <person name="Saada N."/>
            <person name="Shang Y."/>
            <person name="Simmons D."/>
            <person name="Thornton R."/>
            <person name="Warren J."/>
            <person name="Weissenberger G."/>
            <person name="Zhang J."/>
            <person name="Zhang L."/>
            <person name="Zhou C."/>
            <person name="Zhu D."/>
            <person name="Muzny D."/>
            <person name="Worley K."/>
            <person name="Gibbs R."/>
        </authorList>
    </citation>
    <scope>NUCLEOTIDE SEQUENCE [LARGE SCALE GENOMIC DNA]</scope>
    <source>
        <strain evidence="1 2">ATCC 43531</strain>
    </source>
</reference>
<dbReference type="HOGENOM" id="CLU_2506884_0_0_9"/>